<comment type="caution">
    <text evidence="3">The sequence shown here is derived from an EMBL/GenBank/DDBJ whole genome shotgun (WGS) entry which is preliminary data.</text>
</comment>
<keyword evidence="4" id="KW-1185">Reference proteome</keyword>
<protein>
    <recommendedName>
        <fullName evidence="2">VWFA domain-containing protein</fullName>
    </recommendedName>
</protein>
<feature type="compositionally biased region" description="Basic and acidic residues" evidence="1">
    <location>
        <begin position="186"/>
        <end position="264"/>
    </location>
</feature>
<reference evidence="3" key="2">
    <citation type="submission" date="2020-09" db="EMBL/GenBank/DDBJ databases">
        <authorList>
            <person name="Sun Q."/>
            <person name="Ohkuma M."/>
        </authorList>
    </citation>
    <scope>NUCLEOTIDE SEQUENCE</scope>
    <source>
        <strain evidence="3">JCM 4122</strain>
    </source>
</reference>
<feature type="region of interest" description="Disordered" evidence="1">
    <location>
        <begin position="49"/>
        <end position="423"/>
    </location>
</feature>
<feature type="compositionally biased region" description="Low complexity" evidence="1">
    <location>
        <begin position="399"/>
        <end position="421"/>
    </location>
</feature>
<dbReference type="InterPro" id="IPR019303">
    <property type="entry name" value="vWA_TerF_C"/>
</dbReference>
<proteinExistence type="predicted"/>
<dbReference type="Proteomes" id="UP000632849">
    <property type="component" value="Unassembled WGS sequence"/>
</dbReference>
<evidence type="ECO:0000259" key="2">
    <source>
        <dbReference type="SMART" id="SM00327"/>
    </source>
</evidence>
<evidence type="ECO:0000256" key="1">
    <source>
        <dbReference type="SAM" id="MobiDB-lite"/>
    </source>
</evidence>
<gene>
    <name evidence="3" type="ORF">GCM10017667_25820</name>
</gene>
<dbReference type="InterPro" id="IPR036465">
    <property type="entry name" value="vWFA_dom_sf"/>
</dbReference>
<dbReference type="Pfam" id="PF10138">
    <property type="entry name" value="vWA-TerF-like"/>
    <property type="match status" value="1"/>
</dbReference>
<feature type="compositionally biased region" description="Low complexity" evidence="1">
    <location>
        <begin position="82"/>
        <end position="101"/>
    </location>
</feature>
<evidence type="ECO:0000313" key="4">
    <source>
        <dbReference type="Proteomes" id="UP000632849"/>
    </source>
</evidence>
<feature type="compositionally biased region" description="Acidic residues" evidence="1">
    <location>
        <begin position="345"/>
        <end position="356"/>
    </location>
</feature>
<dbReference type="CDD" id="cd00198">
    <property type="entry name" value="vWFA"/>
    <property type="match status" value="1"/>
</dbReference>
<dbReference type="InterPro" id="IPR002035">
    <property type="entry name" value="VWF_A"/>
</dbReference>
<evidence type="ECO:0000313" key="3">
    <source>
        <dbReference type="EMBL" id="GHF94564.1"/>
    </source>
</evidence>
<feature type="domain" description="VWFA" evidence="2">
    <location>
        <begin position="460"/>
        <end position="633"/>
    </location>
</feature>
<feature type="region of interest" description="Disordered" evidence="1">
    <location>
        <begin position="1"/>
        <end position="28"/>
    </location>
</feature>
<feature type="compositionally biased region" description="Low complexity" evidence="1">
    <location>
        <begin position="357"/>
        <end position="372"/>
    </location>
</feature>
<dbReference type="EMBL" id="BNBE01000001">
    <property type="protein sequence ID" value="GHF94564.1"/>
    <property type="molecule type" value="Genomic_DNA"/>
</dbReference>
<organism evidence="3 4">
    <name type="scientific">Streptomyces filamentosus</name>
    <name type="common">Streptomyces roseosporus</name>
    <dbReference type="NCBI Taxonomy" id="67294"/>
    <lineage>
        <taxon>Bacteria</taxon>
        <taxon>Bacillati</taxon>
        <taxon>Actinomycetota</taxon>
        <taxon>Actinomycetes</taxon>
        <taxon>Kitasatosporales</taxon>
        <taxon>Streptomycetaceae</taxon>
        <taxon>Streptomyces</taxon>
    </lineage>
</organism>
<feature type="compositionally biased region" description="Low complexity" evidence="1">
    <location>
        <begin position="265"/>
        <end position="286"/>
    </location>
</feature>
<sequence length="643" mass="67297">MNARRPRQTGSLEPEDAAANLTCPPWPGMKDAYRIQLMRKGSPMGIRSLLRKVFGRDREESAAPSVPPQSREPHDTSAEAVGPAGSAASADLATPAALPEPETARTEPEAAGPESVVAETVTAEQHPATDVPEPREAPKPAEAPEPSEAAARKAADDLVAAAFDNPQIPKARTAPAETAEAAEPEAEPKAVEPEPKVAEAETFEPEPKVAEAETFEPEPKVAEAETFEPEPKVAEAETFEPEPKVAEAETFEPEPKVAEAEAVKAEAVVTEPEAAVTEPEAAVTEPEAVDPEPESVDPKAVEAAIVEPEPEAAESAAAEEPAAAAEAVDAEPEATAVAEPRAEVAEPEVTEPEIAEPEAVTAAAEPETVPEAPEVPESPEAEVRAEPETVPAQPEADADTATALGTGTTAVTGTDAGTDTDAPARPAVSLARVRTAAPHLVEAYKAAGAALRKEGLAGARARVYLVVDRSGSMRGYFKDGSVQRLAEQTVALAAHLDEEATVTTVFFSTDVDGVVDLTPAGLTPTRVEEINAGLGRLGRTNYHRAVEEVLAHHAKGDADRPALVVFQTDGAPESRAAAAQALAEAADRPVHWRFTAWGEEDNKAFDFLRKLTADRTATHFAGPAPAEAPHAAFYRGVLADLHL</sequence>
<dbReference type="SMART" id="SM00327">
    <property type="entry name" value="VWA"/>
    <property type="match status" value="1"/>
</dbReference>
<reference evidence="3" key="1">
    <citation type="journal article" date="2014" name="Int. J. Syst. Evol. Microbiol.">
        <title>Complete genome sequence of Corynebacterium casei LMG S-19264T (=DSM 44701T), isolated from a smear-ripened cheese.</title>
        <authorList>
            <consortium name="US DOE Joint Genome Institute (JGI-PGF)"/>
            <person name="Walter F."/>
            <person name="Albersmeier A."/>
            <person name="Kalinowski J."/>
            <person name="Ruckert C."/>
        </authorList>
    </citation>
    <scope>NUCLEOTIDE SEQUENCE</scope>
    <source>
        <strain evidence="3">JCM 4122</strain>
    </source>
</reference>
<accession>A0A919BIX5</accession>
<feature type="compositionally biased region" description="Low complexity" evidence="1">
    <location>
        <begin position="301"/>
        <end position="339"/>
    </location>
</feature>
<dbReference type="AlphaFoldDB" id="A0A919BIX5"/>
<name>A0A919BIX5_STRFL</name>
<dbReference type="SUPFAM" id="SSF53300">
    <property type="entry name" value="vWA-like"/>
    <property type="match status" value="1"/>
</dbReference>
<dbReference type="Gene3D" id="3.40.50.410">
    <property type="entry name" value="von Willebrand factor, type A domain"/>
    <property type="match status" value="1"/>
</dbReference>